<feature type="chain" id="PRO_5015083673" evidence="1">
    <location>
        <begin position="29"/>
        <end position="147"/>
    </location>
</feature>
<keyword evidence="1" id="KW-0732">Signal</keyword>
<proteinExistence type="predicted"/>
<dbReference type="Proteomes" id="UP000235392">
    <property type="component" value="Unassembled WGS sequence"/>
</dbReference>
<accession>A0A2N5T1A1</accession>
<reference evidence="4 5" key="1">
    <citation type="submission" date="2017-11" db="EMBL/GenBank/DDBJ databases">
        <title>De novo assembly and phasing of dikaryotic genomes from two isolates of Puccinia coronata f. sp. avenae, the causal agent of oat crown rust.</title>
        <authorList>
            <person name="Miller M.E."/>
            <person name="Zhang Y."/>
            <person name="Omidvar V."/>
            <person name="Sperschneider J."/>
            <person name="Schwessinger B."/>
            <person name="Raley C."/>
            <person name="Palmer J.M."/>
            <person name="Garnica D."/>
            <person name="Upadhyaya N."/>
            <person name="Rathjen J."/>
            <person name="Taylor J.M."/>
            <person name="Park R.F."/>
            <person name="Dodds P.N."/>
            <person name="Hirsch C.D."/>
            <person name="Kianian S.F."/>
            <person name="Figueroa M."/>
        </authorList>
    </citation>
    <scope>NUCLEOTIDE SEQUENCE [LARGE SCALE GENOMIC DNA]</scope>
    <source>
        <strain evidence="2">12NC29</strain>
        <strain evidence="3">12SD80</strain>
    </source>
</reference>
<gene>
    <name evidence="2" type="ORF">PCANC_20047</name>
    <name evidence="3" type="ORF">PCASD_02518</name>
</gene>
<dbReference type="EMBL" id="PGCJ01000816">
    <property type="protein sequence ID" value="PLW19256.1"/>
    <property type="molecule type" value="Genomic_DNA"/>
</dbReference>
<feature type="signal peptide" evidence="1">
    <location>
        <begin position="1"/>
        <end position="28"/>
    </location>
</feature>
<evidence type="ECO:0000313" key="4">
    <source>
        <dbReference type="Proteomes" id="UP000235388"/>
    </source>
</evidence>
<evidence type="ECO:0000313" key="2">
    <source>
        <dbReference type="EMBL" id="PLW19256.1"/>
    </source>
</evidence>
<dbReference type="EMBL" id="PGCI01000007">
    <property type="protein sequence ID" value="PLW51140.1"/>
    <property type="molecule type" value="Genomic_DNA"/>
</dbReference>
<evidence type="ECO:0000313" key="3">
    <source>
        <dbReference type="EMBL" id="PLW51140.1"/>
    </source>
</evidence>
<dbReference type="OrthoDB" id="10250130at2759"/>
<organism evidence="2 4">
    <name type="scientific">Puccinia coronata f. sp. avenae</name>
    <dbReference type="NCBI Taxonomy" id="200324"/>
    <lineage>
        <taxon>Eukaryota</taxon>
        <taxon>Fungi</taxon>
        <taxon>Dikarya</taxon>
        <taxon>Basidiomycota</taxon>
        <taxon>Pucciniomycotina</taxon>
        <taxon>Pucciniomycetes</taxon>
        <taxon>Pucciniales</taxon>
        <taxon>Pucciniaceae</taxon>
        <taxon>Puccinia</taxon>
    </lineage>
</organism>
<dbReference type="Proteomes" id="UP000235388">
    <property type="component" value="Unassembled WGS sequence"/>
</dbReference>
<dbReference type="STRING" id="200324.A0A2N5T1A1"/>
<protein>
    <submittedName>
        <fullName evidence="2">Uncharacterized protein</fullName>
    </submittedName>
</protein>
<dbReference type="AlphaFoldDB" id="A0A2N5T1A1"/>
<evidence type="ECO:0000256" key="1">
    <source>
        <dbReference type="SAM" id="SignalP"/>
    </source>
</evidence>
<name>A0A2N5T1A1_9BASI</name>
<evidence type="ECO:0000313" key="5">
    <source>
        <dbReference type="Proteomes" id="UP000235392"/>
    </source>
</evidence>
<comment type="caution">
    <text evidence="2">The sequence shown here is derived from an EMBL/GenBank/DDBJ whole genome shotgun (WGS) entry which is preliminary data.</text>
</comment>
<sequence length="147" mass="15757">MPAAQQKTAAPCLLTHFLFAVIPLSANAQTISTNMPLPHMEWINLSTSGTTLPLALSHGCLMGPTYTDSTSSLPSLNQAFLFGGRSAAGTTSNGLSSLINPPPPLALFYPHIFNHPHFLPSALLPSPVQLGLCKQLQKPTQHLQWYS</sequence>
<keyword evidence="4" id="KW-1185">Reference proteome</keyword>